<name>A0ABT2VCM5_9PSED</name>
<proteinExistence type="predicted"/>
<comment type="caution">
    <text evidence="2">The sequence shown here is derived from an EMBL/GenBank/DDBJ whole genome shotgun (WGS) entry which is preliminary data.</text>
</comment>
<organism evidence="2 3">
    <name type="scientific">Pseudomonas peradeniyensis</name>
    <dbReference type="NCBI Taxonomy" id="2745488"/>
    <lineage>
        <taxon>Bacteria</taxon>
        <taxon>Pseudomonadati</taxon>
        <taxon>Pseudomonadota</taxon>
        <taxon>Gammaproteobacteria</taxon>
        <taxon>Pseudomonadales</taxon>
        <taxon>Pseudomonadaceae</taxon>
        <taxon>Pseudomonas</taxon>
    </lineage>
</organism>
<dbReference type="Proteomes" id="UP001139994">
    <property type="component" value="Unassembled WGS sequence"/>
</dbReference>
<evidence type="ECO:0000313" key="3">
    <source>
        <dbReference type="Proteomes" id="UP001139994"/>
    </source>
</evidence>
<accession>A0ABT2VCM5</accession>
<evidence type="ECO:0000313" key="2">
    <source>
        <dbReference type="EMBL" id="MCU7239313.1"/>
    </source>
</evidence>
<evidence type="ECO:0000259" key="1">
    <source>
        <dbReference type="Pfam" id="PF04991"/>
    </source>
</evidence>
<dbReference type="EMBL" id="JAOSLA010000021">
    <property type="protein sequence ID" value="MCU7239313.1"/>
    <property type="molecule type" value="Genomic_DNA"/>
</dbReference>
<dbReference type="InterPro" id="IPR036291">
    <property type="entry name" value="NAD(P)-bd_dom_sf"/>
</dbReference>
<dbReference type="Pfam" id="PF04991">
    <property type="entry name" value="LicD"/>
    <property type="match status" value="1"/>
</dbReference>
<sequence length="305" mass="33430">MIPIDFKGKRLVLFGAGRVARLMFSRFPELNVVAFADNDSAKHGTFVGKVPVVQPEALRHLEYDLVVISTGWWESITAQLQALGVAPSRIVLPPKNMLAINNGEKPFSHAPTKALALEVLGCVADFSARHAIPIMLDFGTLLGAVRDGDLIPWDDDIDFSLNDHAYPLFVNHLADLKVALPKPAGCDLDMTVLEAEDLITGVAVTYRNAVGCNAIVPFEIGFMRRVIENGQSVTKGAGPSFIAPEVHFHNVGSITFLGKQFCTPDDALGYLSYVYGDWKTPRQDVTLAEYPMQESEYLETSRTLV</sequence>
<dbReference type="InterPro" id="IPR007074">
    <property type="entry name" value="LicD/FKTN/FKRP_NTP_transf"/>
</dbReference>
<dbReference type="RefSeq" id="WP_050706686.1">
    <property type="nucleotide sequence ID" value="NZ_JAOSLA010000021.1"/>
</dbReference>
<dbReference type="PANTHER" id="PTHR43404:SF2">
    <property type="entry name" value="LIPOPOLYSACCHARIDE CHOLINEPHOSPHOTRANSFERASE LICD"/>
    <property type="match status" value="1"/>
</dbReference>
<reference evidence="2" key="2">
    <citation type="submission" date="2022-09" db="EMBL/GenBank/DDBJ databases">
        <authorList>
            <person name="Cesa-Luna C."/>
            <person name="Girard L."/>
            <person name="Lood C."/>
            <person name="Hofte M."/>
            <person name="De Mot R."/>
        </authorList>
    </citation>
    <scope>NUCLEOTIDE SEQUENCE</scope>
    <source>
        <strain evidence="2">COR51</strain>
    </source>
</reference>
<protein>
    <submittedName>
        <fullName evidence="2">LicD family protein</fullName>
    </submittedName>
</protein>
<dbReference type="InterPro" id="IPR052942">
    <property type="entry name" value="LPS_cholinephosphotransferase"/>
</dbReference>
<dbReference type="PANTHER" id="PTHR43404">
    <property type="entry name" value="LIPOPOLYSACCHARIDE CHOLINEPHOSPHOTRANSFERASE LICD"/>
    <property type="match status" value="1"/>
</dbReference>
<reference evidence="2" key="1">
    <citation type="journal article" date="2022" name="Microbiol. Spectr.">
        <title>An Nuclear Magnetic Resonance Fingerprint Matching Approach for the Identification and Structural Re-Evaluation of Pseudomonas Lipopeptides.</title>
        <authorList>
            <person name="De Roo V."/>
            <person name="Verleysen Y."/>
            <person name="Kovacs B."/>
            <person name="De Vleeschouwer M."/>
            <person name="Muangkaew P."/>
            <person name="Girard L."/>
            <person name="Hofte M."/>
            <person name="De Mot R."/>
            <person name="Madder A."/>
            <person name="Geudens N."/>
            <person name="Martins J.C."/>
        </authorList>
    </citation>
    <scope>NUCLEOTIDE SEQUENCE</scope>
    <source>
        <strain evidence="2">COR51</strain>
    </source>
</reference>
<feature type="domain" description="LicD/FKTN/FKRP nucleotidyltransferase" evidence="1">
    <location>
        <begin position="129"/>
        <end position="175"/>
    </location>
</feature>
<dbReference type="SUPFAM" id="SSF51735">
    <property type="entry name" value="NAD(P)-binding Rossmann-fold domains"/>
    <property type="match status" value="1"/>
</dbReference>
<reference evidence="2" key="3">
    <citation type="journal article" date="2023" name="mSystems">
        <title>Charting the Lipopeptidome of Nonpathogenic Pseudomonas.</title>
        <authorList>
            <person name="Cesa-Luna C."/>
            <person name="Geudens N."/>
            <person name="Girard L."/>
            <person name="De Roo V."/>
            <person name="Maklad H.R."/>
            <person name="Martins J.C."/>
            <person name="Hofte M."/>
            <person name="De Mot R."/>
        </authorList>
    </citation>
    <scope>NUCLEOTIDE SEQUENCE</scope>
    <source>
        <strain evidence="2">COR51</strain>
    </source>
</reference>
<dbReference type="Gene3D" id="3.40.50.720">
    <property type="entry name" value="NAD(P)-binding Rossmann-like Domain"/>
    <property type="match status" value="1"/>
</dbReference>
<gene>
    <name evidence="2" type="ORF">OC929_14775</name>
</gene>
<keyword evidence="3" id="KW-1185">Reference proteome</keyword>